<sequence>MFIQSILSQAKSTVSRFARNDGGNIAITFAVALVPLLGFVGAAVDYSRVNAARSAMQAALDSAALMVSKDLSANPTLSAADVTSKATAYFKALYTNTNAGQITVTASYTTNTKDGSTVTVNGSGAVATDFMKMVGFPQMGISSGSTTTWGSTRMRVAMALDVTGSMNDDGKLAAMKTAAKSLIDTLSANARMTEDVYISVIPFAQMVNVGVANKNASWLRWDQLGNCDNNNFSMSKERCTANGRTWTTSTNKNSWKGCVEDRNESYDTTKDAPSGTSTYFPAMFYVQQGTQSCPPQILPMTTAYGSSNVQTIKTMIGDLDASGGTNQLIGMAWAWQMLQTGDPFPTPAKDSNYKYTDAIILLSDGLNTGSRMYGDGTTWTPAIDTRQQILCDNIKAELVDGKRKTVIYTIQVNTDGDPESAVLKYCADSGNFYPTSTASGIATAFTAIGNSLNKLRVSK</sequence>
<proteinExistence type="predicted"/>
<dbReference type="EMBL" id="LVYV01000020">
    <property type="protein sequence ID" value="KZD22582.1"/>
    <property type="molecule type" value="Genomic_DNA"/>
</dbReference>
<organism evidence="3 4">
    <name type="scientific">Tardiphaga robiniae</name>
    <dbReference type="NCBI Taxonomy" id="943830"/>
    <lineage>
        <taxon>Bacteria</taxon>
        <taxon>Pseudomonadati</taxon>
        <taxon>Pseudomonadota</taxon>
        <taxon>Alphaproteobacteria</taxon>
        <taxon>Hyphomicrobiales</taxon>
        <taxon>Nitrobacteraceae</taxon>
        <taxon>Tardiphaga</taxon>
    </lineage>
</organism>
<dbReference type="RefSeq" id="WP_068734395.1">
    <property type="nucleotide sequence ID" value="NZ_LVYV01000020.1"/>
</dbReference>
<gene>
    <name evidence="3" type="ORF">A4A58_29185</name>
</gene>
<name>A0A161SPB2_9BRAD</name>
<dbReference type="OrthoDB" id="7522752at2"/>
<reference evidence="3 4" key="1">
    <citation type="submission" date="2016-03" db="EMBL/GenBank/DDBJ databases">
        <title>Microsymbionts genomes from the relict species Vavilovia formosa (Stev.) Fed.</title>
        <authorList>
            <person name="Kopat V."/>
            <person name="Chirak E."/>
            <person name="Kimeklis A."/>
            <person name="Andronov E."/>
        </authorList>
    </citation>
    <scope>NUCLEOTIDE SEQUENCE [LARGE SCALE GENOMIC DNA]</scope>
    <source>
        <strain evidence="3 4">Vaf07</strain>
    </source>
</reference>
<dbReference type="InterPro" id="IPR036465">
    <property type="entry name" value="vWFA_dom_sf"/>
</dbReference>
<evidence type="ECO:0000313" key="3">
    <source>
        <dbReference type="EMBL" id="KZD22582.1"/>
    </source>
</evidence>
<comment type="caution">
    <text evidence="3">The sequence shown here is derived from an EMBL/GenBank/DDBJ whole genome shotgun (WGS) entry which is preliminary data.</text>
</comment>
<dbReference type="SUPFAM" id="SSF53300">
    <property type="entry name" value="vWA-like"/>
    <property type="match status" value="1"/>
</dbReference>
<evidence type="ECO:0000259" key="2">
    <source>
        <dbReference type="Pfam" id="PF13400"/>
    </source>
</evidence>
<dbReference type="Gene3D" id="3.40.50.410">
    <property type="entry name" value="von Willebrand factor, type A domain"/>
    <property type="match status" value="1"/>
</dbReference>
<evidence type="ECO:0000313" key="4">
    <source>
        <dbReference type="Proteomes" id="UP000076574"/>
    </source>
</evidence>
<accession>A0A161SPB2</accession>
<evidence type="ECO:0000256" key="1">
    <source>
        <dbReference type="SAM" id="Phobius"/>
    </source>
</evidence>
<dbReference type="Proteomes" id="UP000076574">
    <property type="component" value="Unassembled WGS sequence"/>
</dbReference>
<keyword evidence="4" id="KW-1185">Reference proteome</keyword>
<protein>
    <submittedName>
        <fullName evidence="3">Pilus assembly protein TadG</fullName>
    </submittedName>
</protein>
<dbReference type="STRING" id="943830.A4A58_29185"/>
<keyword evidence="1" id="KW-0472">Membrane</keyword>
<dbReference type="AlphaFoldDB" id="A0A161SPB2"/>
<keyword evidence="1" id="KW-0812">Transmembrane</keyword>
<keyword evidence="1" id="KW-1133">Transmembrane helix</keyword>
<feature type="domain" description="Putative Flp pilus-assembly TadG-like N-terminal" evidence="2">
    <location>
        <begin position="23"/>
        <end position="66"/>
    </location>
</feature>
<feature type="transmembrane region" description="Helical" evidence="1">
    <location>
        <begin position="25"/>
        <end position="46"/>
    </location>
</feature>
<dbReference type="InterPro" id="IPR028087">
    <property type="entry name" value="Tad_N"/>
</dbReference>
<dbReference type="Pfam" id="PF13400">
    <property type="entry name" value="Tad"/>
    <property type="match status" value="1"/>
</dbReference>